<feature type="compositionally biased region" description="Basic and acidic residues" evidence="2">
    <location>
        <begin position="227"/>
        <end position="238"/>
    </location>
</feature>
<feature type="domain" description="LysM" evidence="3">
    <location>
        <begin position="123"/>
        <end position="155"/>
    </location>
</feature>
<evidence type="ECO:0000313" key="4">
    <source>
        <dbReference type="EMBL" id="PFH56908.1"/>
    </source>
</evidence>
<evidence type="ECO:0000313" key="5">
    <source>
        <dbReference type="Proteomes" id="UP000037136"/>
    </source>
</evidence>
<dbReference type="PANTHER" id="PTHR20932:SF31">
    <property type="entry name" value="RING-TYPE DOMAIN-CONTAINING PROTEIN"/>
    <property type="match status" value="1"/>
</dbReference>
<proteinExistence type="inferred from homology"/>
<dbReference type="Gene3D" id="3.10.350.10">
    <property type="entry name" value="LysM domain"/>
    <property type="match status" value="1"/>
</dbReference>
<evidence type="ECO:0000259" key="3">
    <source>
        <dbReference type="Pfam" id="PF01476"/>
    </source>
</evidence>
<keyword evidence="5" id="KW-1185">Reference proteome</keyword>
<protein>
    <recommendedName>
        <fullName evidence="3">LysM domain-containing protein</fullName>
    </recommendedName>
</protein>
<sequence length="251" mass="27864">MDSCCTCATLLPSLIVSPTDGRRLQCCARFVCATCLQSNKRFATCCPYCQVSTAPSSLPQGLRDPPTYTSVPSTRTMTAAVAVPPPPPYSPSPTTKSVETAPKAAKEKEASEDVLHFLDHNQDTISALSLRYRVPASVLRRANNITSDHLLLGRKTILIPGEYCTTGVSMSPCPVLGEEEELRKSRIRRFMISCKVADYDVALLYLEQSDYHLDAAIDSYLDDESWERDHPRPQSGDRKRQKGRLRPWLGL</sequence>
<comment type="similarity">
    <text evidence="1">Belongs to the secreted LysM effector family.</text>
</comment>
<accession>A0A2A9P6E8</accession>
<dbReference type="InterPro" id="IPR036779">
    <property type="entry name" value="LysM_dom_sf"/>
</dbReference>
<gene>
    <name evidence="4" type="ORF">XA68_15775</name>
</gene>
<name>A0A2A9P6E8_OPHUN</name>
<dbReference type="Pfam" id="PF01476">
    <property type="entry name" value="LysM"/>
    <property type="match status" value="1"/>
</dbReference>
<reference evidence="4 5" key="1">
    <citation type="journal article" date="2015" name="BMC Genomics">
        <title>Gene expression during zombie ant biting behavior reflects the complexity underlying fungal parasitic behavioral manipulation.</title>
        <authorList>
            <person name="de Bekker C."/>
            <person name="Ohm R.A."/>
            <person name="Loreto R.G."/>
            <person name="Sebastian A."/>
            <person name="Albert I."/>
            <person name="Merrow M."/>
            <person name="Brachmann A."/>
            <person name="Hughes D.P."/>
        </authorList>
    </citation>
    <scope>NUCLEOTIDE SEQUENCE [LARGE SCALE GENOMIC DNA]</scope>
    <source>
        <strain evidence="4 5">SC16a</strain>
    </source>
</reference>
<feature type="region of interest" description="Disordered" evidence="2">
    <location>
        <begin position="82"/>
        <end position="103"/>
    </location>
</feature>
<dbReference type="EMBL" id="LAZP02000488">
    <property type="protein sequence ID" value="PFH56908.1"/>
    <property type="molecule type" value="Genomic_DNA"/>
</dbReference>
<dbReference type="InterPro" id="IPR018392">
    <property type="entry name" value="LysM"/>
</dbReference>
<comment type="caution">
    <text evidence="4">The sequence shown here is derived from an EMBL/GenBank/DDBJ whole genome shotgun (WGS) entry which is preliminary data.</text>
</comment>
<dbReference type="Proteomes" id="UP000037136">
    <property type="component" value="Unassembled WGS sequence"/>
</dbReference>
<feature type="region of interest" description="Disordered" evidence="2">
    <location>
        <begin position="225"/>
        <end position="251"/>
    </location>
</feature>
<dbReference type="InterPro" id="IPR045030">
    <property type="entry name" value="LYSM1-4"/>
</dbReference>
<dbReference type="PANTHER" id="PTHR20932">
    <property type="entry name" value="LYSM AND PUTATIVE PEPTIDOGLYCAN-BINDING DOMAIN-CONTAINING PROTEIN"/>
    <property type="match status" value="1"/>
</dbReference>
<evidence type="ECO:0000256" key="2">
    <source>
        <dbReference type="SAM" id="MobiDB-lite"/>
    </source>
</evidence>
<dbReference type="Pfam" id="PF14555">
    <property type="entry name" value="UBA_4"/>
    <property type="match status" value="1"/>
</dbReference>
<reference evidence="4 5" key="2">
    <citation type="journal article" date="2017" name="Sci. Rep.">
        <title>Ant-infecting Ophiocordyceps genomes reveal a high diversity of potential behavioral manipulation genes and a possible major role for enterotoxins.</title>
        <authorList>
            <person name="de Bekker C."/>
            <person name="Ohm R.A."/>
            <person name="Evans H.C."/>
            <person name="Brachmann A."/>
            <person name="Hughes D.P."/>
        </authorList>
    </citation>
    <scope>NUCLEOTIDE SEQUENCE [LARGE SCALE GENOMIC DNA]</scope>
    <source>
        <strain evidence="4 5">SC16a</strain>
    </source>
</reference>
<dbReference type="CDD" id="cd00118">
    <property type="entry name" value="LysM"/>
    <property type="match status" value="1"/>
</dbReference>
<evidence type="ECO:0000256" key="1">
    <source>
        <dbReference type="ARBA" id="ARBA00044955"/>
    </source>
</evidence>
<dbReference type="OrthoDB" id="2107166at2759"/>
<organism evidence="4 5">
    <name type="scientific">Ophiocordyceps unilateralis</name>
    <name type="common">Zombie-ant fungus</name>
    <name type="synonym">Torrubia unilateralis</name>
    <dbReference type="NCBI Taxonomy" id="268505"/>
    <lineage>
        <taxon>Eukaryota</taxon>
        <taxon>Fungi</taxon>
        <taxon>Dikarya</taxon>
        <taxon>Ascomycota</taxon>
        <taxon>Pezizomycotina</taxon>
        <taxon>Sordariomycetes</taxon>
        <taxon>Hypocreomycetidae</taxon>
        <taxon>Hypocreales</taxon>
        <taxon>Ophiocordycipitaceae</taxon>
        <taxon>Ophiocordyceps</taxon>
    </lineage>
</organism>
<dbReference type="AlphaFoldDB" id="A0A2A9P6E8"/>